<dbReference type="PANTHER" id="PTHR11220">
    <property type="entry name" value="HEME-BINDING PROTEIN-RELATED"/>
    <property type="match status" value="1"/>
</dbReference>
<dbReference type="InterPro" id="IPR006917">
    <property type="entry name" value="SOUL_heme-bd"/>
</dbReference>
<dbReference type="Gene3D" id="3.20.80.10">
    <property type="entry name" value="Regulatory factor, effector binding domain"/>
    <property type="match status" value="1"/>
</dbReference>
<proteinExistence type="predicted"/>
<name>A0A7W9AF30_9SPHN</name>
<gene>
    <name evidence="1" type="ORF">FHS49_000363</name>
</gene>
<protein>
    <recommendedName>
        <fullName evidence="3">Heme-binding protein</fullName>
    </recommendedName>
</protein>
<accession>A0A7W9AF30</accession>
<evidence type="ECO:0000313" key="1">
    <source>
        <dbReference type="EMBL" id="MBB5684372.1"/>
    </source>
</evidence>
<dbReference type="RefSeq" id="WP_184014609.1">
    <property type="nucleotide sequence ID" value="NZ_JACIJC010000001.1"/>
</dbReference>
<dbReference type="InterPro" id="IPR011256">
    <property type="entry name" value="Reg_factor_effector_dom_sf"/>
</dbReference>
<reference evidence="1 2" key="1">
    <citation type="submission" date="2020-08" db="EMBL/GenBank/DDBJ databases">
        <title>Genomic Encyclopedia of Type Strains, Phase IV (KMG-IV): sequencing the most valuable type-strain genomes for metagenomic binning, comparative biology and taxonomic classification.</title>
        <authorList>
            <person name="Goeker M."/>
        </authorList>
    </citation>
    <scope>NUCLEOTIDE SEQUENCE [LARGE SCALE GENOMIC DNA]</scope>
    <source>
        <strain evidence="1 2">DSM 25079</strain>
    </source>
</reference>
<sequence>MNPKQKKWTLFGAAAIALGTVAGAGFLYARERRSEKPDYALLDSDGDFELRDYPPLLAVETRVAGKREEALSAGSGVLADYIFAKSRPGQTIEMTAPVLSDRPDAGGWRTRFLMPAIWTRDTLPEAPRDVTIVEIPARRIAATRFTGTAGARTLAAEEAALRRWISDGDLIVQGPAEHAFYNSPIVPGPLRRNEILIPVA</sequence>
<dbReference type="Proteomes" id="UP000549617">
    <property type="component" value="Unassembled WGS sequence"/>
</dbReference>
<organism evidence="1 2">
    <name type="scientific">Sphingobium boeckii</name>
    <dbReference type="NCBI Taxonomy" id="1082345"/>
    <lineage>
        <taxon>Bacteria</taxon>
        <taxon>Pseudomonadati</taxon>
        <taxon>Pseudomonadota</taxon>
        <taxon>Alphaproteobacteria</taxon>
        <taxon>Sphingomonadales</taxon>
        <taxon>Sphingomonadaceae</taxon>
        <taxon>Sphingobium</taxon>
    </lineage>
</organism>
<evidence type="ECO:0000313" key="2">
    <source>
        <dbReference type="Proteomes" id="UP000549617"/>
    </source>
</evidence>
<dbReference type="PANTHER" id="PTHR11220:SF1">
    <property type="entry name" value="HEME-BINDING PROTEIN 2"/>
    <property type="match status" value="1"/>
</dbReference>
<dbReference type="EMBL" id="JACIJC010000001">
    <property type="protein sequence ID" value="MBB5684372.1"/>
    <property type="molecule type" value="Genomic_DNA"/>
</dbReference>
<dbReference type="Pfam" id="PF04832">
    <property type="entry name" value="SOUL"/>
    <property type="match status" value="1"/>
</dbReference>
<comment type="caution">
    <text evidence="1">The sequence shown here is derived from an EMBL/GenBank/DDBJ whole genome shotgun (WGS) entry which is preliminary data.</text>
</comment>
<evidence type="ECO:0008006" key="3">
    <source>
        <dbReference type="Google" id="ProtNLM"/>
    </source>
</evidence>
<keyword evidence="2" id="KW-1185">Reference proteome</keyword>
<dbReference type="AlphaFoldDB" id="A0A7W9AF30"/>
<dbReference type="SUPFAM" id="SSF55136">
    <property type="entry name" value="Probable bacterial effector-binding domain"/>
    <property type="match status" value="1"/>
</dbReference>